<evidence type="ECO:0000313" key="2">
    <source>
        <dbReference type="Proteomes" id="UP000826656"/>
    </source>
</evidence>
<accession>A0ABQ7UKX5</accession>
<keyword evidence="2" id="KW-1185">Reference proteome</keyword>
<organism evidence="1 2">
    <name type="scientific">Solanum tuberosum</name>
    <name type="common">Potato</name>
    <dbReference type="NCBI Taxonomy" id="4113"/>
    <lineage>
        <taxon>Eukaryota</taxon>
        <taxon>Viridiplantae</taxon>
        <taxon>Streptophyta</taxon>
        <taxon>Embryophyta</taxon>
        <taxon>Tracheophyta</taxon>
        <taxon>Spermatophyta</taxon>
        <taxon>Magnoliopsida</taxon>
        <taxon>eudicotyledons</taxon>
        <taxon>Gunneridae</taxon>
        <taxon>Pentapetalae</taxon>
        <taxon>asterids</taxon>
        <taxon>lamiids</taxon>
        <taxon>Solanales</taxon>
        <taxon>Solanaceae</taxon>
        <taxon>Solanoideae</taxon>
        <taxon>Solaneae</taxon>
        <taxon>Solanum</taxon>
    </lineage>
</organism>
<name>A0ABQ7UKX5_SOLTU</name>
<reference evidence="1 2" key="1">
    <citation type="journal article" date="2021" name="bioRxiv">
        <title>Chromosome-scale and haplotype-resolved genome assembly of a tetraploid potato cultivar.</title>
        <authorList>
            <person name="Sun H."/>
            <person name="Jiao W.-B."/>
            <person name="Krause K."/>
            <person name="Campoy J.A."/>
            <person name="Goel M."/>
            <person name="Folz-Donahue K."/>
            <person name="Kukat C."/>
            <person name="Huettel B."/>
            <person name="Schneeberger K."/>
        </authorList>
    </citation>
    <scope>NUCLEOTIDE SEQUENCE [LARGE SCALE GENOMIC DNA]</scope>
    <source>
        <strain evidence="1">SolTubOtavaFocal</strain>
        <tissue evidence="1">Leaves</tissue>
    </source>
</reference>
<evidence type="ECO:0000313" key="1">
    <source>
        <dbReference type="EMBL" id="KAH0750266.1"/>
    </source>
</evidence>
<protein>
    <submittedName>
        <fullName evidence="1">Uncharacterized protein</fullName>
    </submittedName>
</protein>
<sequence>MVVLLWCIRHSSEHPEDSSLLFRLLDLGIGRTDFSNEDMETEAYPERSGWFFVSFQMNNVSFSCVPVSQMDSSCYRNRFNLNLVLVRLKRFGVDFHIPVQRLNVLL</sequence>
<dbReference type="EMBL" id="JAIVGD010000019">
    <property type="protein sequence ID" value="KAH0750266.1"/>
    <property type="molecule type" value="Genomic_DNA"/>
</dbReference>
<dbReference type="Proteomes" id="UP000826656">
    <property type="component" value="Unassembled WGS sequence"/>
</dbReference>
<proteinExistence type="predicted"/>
<gene>
    <name evidence="1" type="ORF">KY290_029498</name>
</gene>
<comment type="caution">
    <text evidence="1">The sequence shown here is derived from an EMBL/GenBank/DDBJ whole genome shotgun (WGS) entry which is preliminary data.</text>
</comment>